<name>A0A5S9MS65_9GAMM</name>
<gene>
    <name evidence="2" type="ORF">OPDIPICF_00141</name>
</gene>
<dbReference type="OrthoDB" id="9815351at2"/>
<dbReference type="PANTHER" id="PTHR46401">
    <property type="entry name" value="GLYCOSYLTRANSFERASE WBBK-RELATED"/>
    <property type="match status" value="1"/>
</dbReference>
<dbReference type="Proteomes" id="UP000441399">
    <property type="component" value="Unassembled WGS sequence"/>
</dbReference>
<protein>
    <recommendedName>
        <fullName evidence="4">D-inositol-3-phosphate glycosyltransferase</fullName>
    </recommendedName>
</protein>
<organism evidence="2 3">
    <name type="scientific">BD1-7 clade bacterium</name>
    <dbReference type="NCBI Taxonomy" id="2029982"/>
    <lineage>
        <taxon>Bacteria</taxon>
        <taxon>Pseudomonadati</taxon>
        <taxon>Pseudomonadota</taxon>
        <taxon>Gammaproteobacteria</taxon>
        <taxon>Cellvibrionales</taxon>
        <taxon>Spongiibacteraceae</taxon>
        <taxon>BD1-7 clade</taxon>
    </lineage>
</organism>
<evidence type="ECO:0008006" key="4">
    <source>
        <dbReference type="Google" id="ProtNLM"/>
    </source>
</evidence>
<keyword evidence="3" id="KW-1185">Reference proteome</keyword>
<dbReference type="PANTHER" id="PTHR46401:SF2">
    <property type="entry name" value="GLYCOSYLTRANSFERASE WBBK-RELATED"/>
    <property type="match status" value="1"/>
</dbReference>
<dbReference type="Pfam" id="PF13692">
    <property type="entry name" value="Glyco_trans_1_4"/>
    <property type="match status" value="1"/>
</dbReference>
<evidence type="ECO:0000313" key="2">
    <source>
        <dbReference type="EMBL" id="CAA0079840.1"/>
    </source>
</evidence>
<sequence>MNILLFSKYSRQGASSRLRSLQYLPMMNADGFSVEVSPLFDDEYLKKLYDTKSRSKYSIVIAYLSRFRHVLMARKYDLIWIEYELFPYFPAFFERILRLLGVRYVVDYDDAIFHNYDLSSSVLVRKILGEKIDKVMESSCCVVVGNNYLKERAQTSGAQNIEYFPTVVDADRYLPSAPKVGGGELVIGWIGSPSTQKYVLKLKDVIAKFCQPGVARLVMVGASRDVLSDLSGLNVSVEPWAEDTEASLVSRFDIGIMPLEDGPWERGKCGYKLIQYMASGKPVIASPIGVNTKLVTESEVGLLASSLEDWQSALMELIGSPELRKQYGENGRKAVEQQYSIQAQAPRLIRIFKEL</sequence>
<dbReference type="SUPFAM" id="SSF53756">
    <property type="entry name" value="UDP-Glycosyltransferase/glycogen phosphorylase"/>
    <property type="match status" value="1"/>
</dbReference>
<reference evidence="2 3" key="1">
    <citation type="submission" date="2019-11" db="EMBL/GenBank/DDBJ databases">
        <authorList>
            <person name="Holert J."/>
        </authorList>
    </citation>
    <scope>NUCLEOTIDE SEQUENCE [LARGE SCALE GENOMIC DNA]</scope>
    <source>
        <strain evidence="2">SB11_3</strain>
    </source>
</reference>
<dbReference type="EMBL" id="CACSIO010000001">
    <property type="protein sequence ID" value="CAA0079840.1"/>
    <property type="molecule type" value="Genomic_DNA"/>
</dbReference>
<dbReference type="Gene3D" id="3.40.50.2000">
    <property type="entry name" value="Glycogen Phosphorylase B"/>
    <property type="match status" value="2"/>
</dbReference>
<evidence type="ECO:0000256" key="1">
    <source>
        <dbReference type="ARBA" id="ARBA00022679"/>
    </source>
</evidence>
<accession>A0A5S9MS65</accession>
<dbReference type="GO" id="GO:0009103">
    <property type="term" value="P:lipopolysaccharide biosynthetic process"/>
    <property type="evidence" value="ECO:0007669"/>
    <property type="project" value="TreeGrafter"/>
</dbReference>
<proteinExistence type="predicted"/>
<dbReference type="AlphaFoldDB" id="A0A5S9MS65"/>
<keyword evidence="1" id="KW-0808">Transferase</keyword>
<dbReference type="CDD" id="cd03801">
    <property type="entry name" value="GT4_PimA-like"/>
    <property type="match status" value="1"/>
</dbReference>
<evidence type="ECO:0000313" key="3">
    <source>
        <dbReference type="Proteomes" id="UP000441399"/>
    </source>
</evidence>
<dbReference type="GO" id="GO:0016757">
    <property type="term" value="F:glycosyltransferase activity"/>
    <property type="evidence" value="ECO:0007669"/>
    <property type="project" value="TreeGrafter"/>
</dbReference>